<feature type="region of interest" description="Disordered" evidence="1">
    <location>
        <begin position="1"/>
        <end position="42"/>
    </location>
</feature>
<comment type="caution">
    <text evidence="2">The sequence shown here is derived from an EMBL/GenBank/DDBJ whole genome shotgun (WGS) entry which is preliminary data.</text>
</comment>
<protein>
    <submittedName>
        <fullName evidence="2">Uncharacterized protein</fullName>
    </submittedName>
</protein>
<keyword evidence="3" id="KW-1185">Reference proteome</keyword>
<accession>A0A401YKL2</accession>
<name>A0A401YKL2_9ACTN</name>
<evidence type="ECO:0000313" key="3">
    <source>
        <dbReference type="Proteomes" id="UP000286931"/>
    </source>
</evidence>
<reference evidence="2 3" key="1">
    <citation type="submission" date="2018-12" db="EMBL/GenBank/DDBJ databases">
        <title>Draft genome sequence of Embleya hyalina NBRC 13850T.</title>
        <authorList>
            <person name="Komaki H."/>
            <person name="Hosoyama A."/>
            <person name="Kimura A."/>
            <person name="Ichikawa N."/>
            <person name="Tamura T."/>
        </authorList>
    </citation>
    <scope>NUCLEOTIDE SEQUENCE [LARGE SCALE GENOMIC DNA]</scope>
    <source>
        <strain evidence="2 3">NBRC 13850</strain>
    </source>
</reference>
<dbReference type="EMBL" id="BIFH01000017">
    <property type="protein sequence ID" value="GCD95143.1"/>
    <property type="molecule type" value="Genomic_DNA"/>
</dbReference>
<feature type="compositionally biased region" description="Basic and acidic residues" evidence="1">
    <location>
        <begin position="18"/>
        <end position="42"/>
    </location>
</feature>
<sequence>MNPTGRTFAPPDPAAGEESAHHPTHDAEHVREAAARARVGDA</sequence>
<dbReference type="Proteomes" id="UP000286931">
    <property type="component" value="Unassembled WGS sequence"/>
</dbReference>
<dbReference type="AlphaFoldDB" id="A0A401YKL2"/>
<gene>
    <name evidence="2" type="ORF">EHYA_02812</name>
</gene>
<evidence type="ECO:0000256" key="1">
    <source>
        <dbReference type="SAM" id="MobiDB-lite"/>
    </source>
</evidence>
<proteinExistence type="predicted"/>
<organism evidence="2 3">
    <name type="scientific">Embleya hyalina</name>
    <dbReference type="NCBI Taxonomy" id="516124"/>
    <lineage>
        <taxon>Bacteria</taxon>
        <taxon>Bacillati</taxon>
        <taxon>Actinomycetota</taxon>
        <taxon>Actinomycetes</taxon>
        <taxon>Kitasatosporales</taxon>
        <taxon>Streptomycetaceae</taxon>
        <taxon>Embleya</taxon>
    </lineage>
</organism>
<evidence type="ECO:0000313" key="2">
    <source>
        <dbReference type="EMBL" id="GCD95143.1"/>
    </source>
</evidence>